<evidence type="ECO:0000313" key="19">
    <source>
        <dbReference type="Proteomes" id="UP000464507"/>
    </source>
</evidence>
<feature type="domain" description="Mur ligase N-terminal catalytic" evidence="15">
    <location>
        <begin position="7"/>
        <end position="105"/>
    </location>
</feature>
<dbReference type="InterPro" id="IPR013221">
    <property type="entry name" value="Mur_ligase_cen"/>
</dbReference>
<dbReference type="GO" id="GO:0009252">
    <property type="term" value="P:peptidoglycan biosynthetic process"/>
    <property type="evidence" value="ECO:0007669"/>
    <property type="project" value="UniProtKB-UniRule"/>
</dbReference>
<keyword evidence="5 14" id="KW-0436">Ligase</keyword>
<evidence type="ECO:0000256" key="14">
    <source>
        <dbReference type="HAMAP-Rule" id="MF_00046"/>
    </source>
</evidence>
<dbReference type="UniPathway" id="UPA00219"/>
<evidence type="ECO:0000256" key="10">
    <source>
        <dbReference type="ARBA" id="ARBA00022984"/>
    </source>
</evidence>
<keyword evidence="9 14" id="KW-0133">Cell shape</keyword>
<keyword evidence="4 14" id="KW-0963">Cytoplasm</keyword>
<dbReference type="InterPro" id="IPR036615">
    <property type="entry name" value="Mur_ligase_C_dom_sf"/>
</dbReference>
<keyword evidence="10 14" id="KW-0573">Peptidoglycan synthesis</keyword>
<dbReference type="GO" id="GO:0051301">
    <property type="term" value="P:cell division"/>
    <property type="evidence" value="ECO:0007669"/>
    <property type="project" value="UniProtKB-KW"/>
</dbReference>
<dbReference type="Gene3D" id="3.90.190.20">
    <property type="entry name" value="Mur ligase, C-terminal domain"/>
    <property type="match status" value="1"/>
</dbReference>
<name>A0A7L5AS12_9MICO</name>
<dbReference type="InterPro" id="IPR004101">
    <property type="entry name" value="Mur_ligase_C"/>
</dbReference>
<evidence type="ECO:0000313" key="18">
    <source>
        <dbReference type="EMBL" id="QHO71159.1"/>
    </source>
</evidence>
<evidence type="ECO:0000256" key="7">
    <source>
        <dbReference type="ARBA" id="ARBA00022741"/>
    </source>
</evidence>
<comment type="pathway">
    <text evidence="2 14">Cell wall biogenesis; peptidoglycan biosynthesis.</text>
</comment>
<accession>A0A7L5AS12</accession>
<dbReference type="InterPro" id="IPR050061">
    <property type="entry name" value="MurCDEF_pg_biosynth"/>
</dbReference>
<evidence type="ECO:0000256" key="13">
    <source>
        <dbReference type="ARBA" id="ARBA00047833"/>
    </source>
</evidence>
<evidence type="ECO:0000256" key="8">
    <source>
        <dbReference type="ARBA" id="ARBA00022840"/>
    </source>
</evidence>
<evidence type="ECO:0000256" key="11">
    <source>
        <dbReference type="ARBA" id="ARBA00023306"/>
    </source>
</evidence>
<dbReference type="InterPro" id="IPR005758">
    <property type="entry name" value="UDP-N-AcMur_Ala_ligase_MurC"/>
</dbReference>
<keyword evidence="6 14" id="KW-0132">Cell division</keyword>
<keyword evidence="19" id="KW-1185">Reference proteome</keyword>
<dbReference type="SUPFAM" id="SSF53623">
    <property type="entry name" value="MurD-like peptide ligases, catalytic domain"/>
    <property type="match status" value="1"/>
</dbReference>
<dbReference type="GO" id="GO:0008763">
    <property type="term" value="F:UDP-N-acetylmuramate-L-alanine ligase activity"/>
    <property type="evidence" value="ECO:0007669"/>
    <property type="project" value="UniProtKB-UniRule"/>
</dbReference>
<dbReference type="Pfam" id="PF08245">
    <property type="entry name" value="Mur_ligase_M"/>
    <property type="match status" value="1"/>
</dbReference>
<dbReference type="EC" id="6.3.2.8" evidence="3 14"/>
<sequence>MPDTPRHVHFVGIGGAGMSGIAHLFVAAGFTVTGSDIRATDAVESLRARGVEIGIGHDAAHLGAADALVVSGAINEDNPEYVAAGDRGLPVVHRAVALAWLTRGRRLIAVAGAHGKTTSTGMIIEAMLALGQSPSFVNGGVIRSLGVSAAAGSDDLFVVEADESDGSFLLYDTAVSLITNVDPDHLDHFGSLEAFEDAFVAFAARAKEFVAISSDDAGAVNISSRIASSRVITFGQAASADVRVHSVDTQQTVAFSIRYLGDDYPVTLRVPGLHNALNAAGAFAVLTGLGFEPRASLDAIATFGGTERRFELRGEVGGVRVYDDFAHHPTEIRAALSAARGVVGDGRLIPIFQPHLYSRTRMLAQEFADVFDDLSDHTIVVPVYGARQEPEPGVTGALITERLRVQGSGEYVQNWESAVERAVQMAMPGDILIPMGGGDIYLIIPQLLAALEAAAQTRIHEAP</sequence>
<dbReference type="PANTHER" id="PTHR43445:SF3">
    <property type="entry name" value="UDP-N-ACETYLMURAMATE--L-ALANINE LIGASE"/>
    <property type="match status" value="1"/>
</dbReference>
<feature type="binding site" evidence="14">
    <location>
        <begin position="112"/>
        <end position="118"/>
    </location>
    <ligand>
        <name>ATP</name>
        <dbReference type="ChEBI" id="CHEBI:30616"/>
    </ligand>
</feature>
<dbReference type="NCBIfam" id="TIGR01082">
    <property type="entry name" value="murC"/>
    <property type="match status" value="1"/>
</dbReference>
<evidence type="ECO:0000256" key="6">
    <source>
        <dbReference type="ARBA" id="ARBA00022618"/>
    </source>
</evidence>
<dbReference type="OrthoDB" id="9804126at2"/>
<dbReference type="InterPro" id="IPR036565">
    <property type="entry name" value="Mur-like_cat_sf"/>
</dbReference>
<dbReference type="Proteomes" id="UP000464507">
    <property type="component" value="Chromosome"/>
</dbReference>
<evidence type="ECO:0000256" key="2">
    <source>
        <dbReference type="ARBA" id="ARBA00004752"/>
    </source>
</evidence>
<evidence type="ECO:0000256" key="3">
    <source>
        <dbReference type="ARBA" id="ARBA00012211"/>
    </source>
</evidence>
<dbReference type="HAMAP" id="MF_00046">
    <property type="entry name" value="MurC"/>
    <property type="match status" value="1"/>
</dbReference>
<dbReference type="SUPFAM" id="SSF53244">
    <property type="entry name" value="MurD-like peptide ligases, peptide-binding domain"/>
    <property type="match status" value="1"/>
</dbReference>
<evidence type="ECO:0000256" key="1">
    <source>
        <dbReference type="ARBA" id="ARBA00004496"/>
    </source>
</evidence>
<dbReference type="InterPro" id="IPR000713">
    <property type="entry name" value="Mur_ligase_N"/>
</dbReference>
<dbReference type="GO" id="GO:0005737">
    <property type="term" value="C:cytoplasm"/>
    <property type="evidence" value="ECO:0007669"/>
    <property type="project" value="UniProtKB-SubCell"/>
</dbReference>
<evidence type="ECO:0000259" key="17">
    <source>
        <dbReference type="Pfam" id="PF08245"/>
    </source>
</evidence>
<comment type="subcellular location">
    <subcellularLocation>
        <location evidence="1 14">Cytoplasm</location>
    </subcellularLocation>
</comment>
<reference evidence="18 19" key="1">
    <citation type="submission" date="2016-09" db="EMBL/GenBank/DDBJ databases">
        <title>Complete genome sequence of microbes from the polar regions.</title>
        <authorList>
            <person name="Liao L."/>
            <person name="Chen B."/>
        </authorList>
    </citation>
    <scope>NUCLEOTIDE SEQUENCE [LARGE SCALE GENOMIC DNA]</scope>
    <source>
        <strain evidence="18 19">ZS314</strain>
    </source>
</reference>
<keyword evidence="11 14" id="KW-0131">Cell cycle</keyword>
<dbReference type="SUPFAM" id="SSF51984">
    <property type="entry name" value="MurCD N-terminal domain"/>
    <property type="match status" value="1"/>
</dbReference>
<comment type="function">
    <text evidence="14">Cell wall formation.</text>
</comment>
<dbReference type="PANTHER" id="PTHR43445">
    <property type="entry name" value="UDP-N-ACETYLMURAMATE--L-ALANINE LIGASE-RELATED"/>
    <property type="match status" value="1"/>
</dbReference>
<comment type="catalytic activity">
    <reaction evidence="13 14">
        <text>UDP-N-acetyl-alpha-D-muramate + L-alanine + ATP = UDP-N-acetyl-alpha-D-muramoyl-L-alanine + ADP + phosphate + H(+)</text>
        <dbReference type="Rhea" id="RHEA:23372"/>
        <dbReference type="ChEBI" id="CHEBI:15378"/>
        <dbReference type="ChEBI" id="CHEBI:30616"/>
        <dbReference type="ChEBI" id="CHEBI:43474"/>
        <dbReference type="ChEBI" id="CHEBI:57972"/>
        <dbReference type="ChEBI" id="CHEBI:70757"/>
        <dbReference type="ChEBI" id="CHEBI:83898"/>
        <dbReference type="ChEBI" id="CHEBI:456216"/>
        <dbReference type="EC" id="6.3.2.8"/>
    </reaction>
</comment>
<dbReference type="Pfam" id="PF02875">
    <property type="entry name" value="Mur_ligase_C"/>
    <property type="match status" value="1"/>
</dbReference>
<evidence type="ECO:0000256" key="4">
    <source>
        <dbReference type="ARBA" id="ARBA00022490"/>
    </source>
</evidence>
<feature type="domain" description="Mur ligase central" evidence="17">
    <location>
        <begin position="110"/>
        <end position="285"/>
    </location>
</feature>
<dbReference type="AlphaFoldDB" id="A0A7L5AS12"/>
<evidence type="ECO:0000259" key="15">
    <source>
        <dbReference type="Pfam" id="PF01225"/>
    </source>
</evidence>
<evidence type="ECO:0000256" key="12">
    <source>
        <dbReference type="ARBA" id="ARBA00023316"/>
    </source>
</evidence>
<dbReference type="GO" id="GO:0008360">
    <property type="term" value="P:regulation of cell shape"/>
    <property type="evidence" value="ECO:0007669"/>
    <property type="project" value="UniProtKB-KW"/>
</dbReference>
<dbReference type="GO" id="GO:0071555">
    <property type="term" value="P:cell wall organization"/>
    <property type="evidence" value="ECO:0007669"/>
    <property type="project" value="UniProtKB-KW"/>
</dbReference>
<keyword evidence="8 14" id="KW-0067">ATP-binding</keyword>
<dbReference type="Gene3D" id="3.40.1190.10">
    <property type="entry name" value="Mur-like, catalytic domain"/>
    <property type="match status" value="1"/>
</dbReference>
<dbReference type="Gene3D" id="3.40.50.720">
    <property type="entry name" value="NAD(P)-binding Rossmann-like Domain"/>
    <property type="match status" value="1"/>
</dbReference>
<dbReference type="KEGG" id="mant:BHD05_11580"/>
<dbReference type="Pfam" id="PF01225">
    <property type="entry name" value="Mur_ligase"/>
    <property type="match status" value="1"/>
</dbReference>
<gene>
    <name evidence="14" type="primary">murC</name>
    <name evidence="18" type="ORF">BHD05_11580</name>
</gene>
<evidence type="ECO:0000256" key="5">
    <source>
        <dbReference type="ARBA" id="ARBA00022598"/>
    </source>
</evidence>
<keyword evidence="12 14" id="KW-0961">Cell wall biogenesis/degradation</keyword>
<dbReference type="EMBL" id="CP017146">
    <property type="protein sequence ID" value="QHO71159.1"/>
    <property type="molecule type" value="Genomic_DNA"/>
</dbReference>
<organism evidence="18 19">
    <name type="scientific">Marisediminicola antarctica</name>
    <dbReference type="NCBI Taxonomy" id="674079"/>
    <lineage>
        <taxon>Bacteria</taxon>
        <taxon>Bacillati</taxon>
        <taxon>Actinomycetota</taxon>
        <taxon>Actinomycetes</taxon>
        <taxon>Micrococcales</taxon>
        <taxon>Microbacteriaceae</taxon>
        <taxon>Marisediminicola</taxon>
    </lineage>
</organism>
<evidence type="ECO:0000259" key="16">
    <source>
        <dbReference type="Pfam" id="PF02875"/>
    </source>
</evidence>
<dbReference type="GO" id="GO:0005524">
    <property type="term" value="F:ATP binding"/>
    <property type="evidence" value="ECO:0007669"/>
    <property type="project" value="UniProtKB-UniRule"/>
</dbReference>
<comment type="similarity">
    <text evidence="14">Belongs to the MurCDEF family.</text>
</comment>
<feature type="domain" description="Mur ligase C-terminal" evidence="16">
    <location>
        <begin position="308"/>
        <end position="437"/>
    </location>
</feature>
<protein>
    <recommendedName>
        <fullName evidence="3 14">UDP-N-acetylmuramate--L-alanine ligase</fullName>
        <ecNumber evidence="3 14">6.3.2.8</ecNumber>
    </recommendedName>
    <alternativeName>
        <fullName evidence="14">UDP-N-acetylmuramoyl-L-alanine synthetase</fullName>
    </alternativeName>
</protein>
<keyword evidence="7 14" id="KW-0547">Nucleotide-binding</keyword>
<proteinExistence type="inferred from homology"/>
<evidence type="ECO:0000256" key="9">
    <source>
        <dbReference type="ARBA" id="ARBA00022960"/>
    </source>
</evidence>